<sequence length="52" mass="5733">MGDTLDMIGIGITLEASRNNLNKFATEDLKRKVAEVQALANNINTQTNQKND</sequence>
<feature type="coiled-coil region" evidence="1">
    <location>
        <begin position="22"/>
        <end position="49"/>
    </location>
</feature>
<protein>
    <submittedName>
        <fullName evidence="2">Uncharacterized protein</fullName>
    </submittedName>
</protein>
<name>A0ABU7G3D6_9ALTE</name>
<evidence type="ECO:0000256" key="1">
    <source>
        <dbReference type="SAM" id="Coils"/>
    </source>
</evidence>
<accession>A0ABU7G3D6</accession>
<dbReference type="EMBL" id="JAYDYW010000006">
    <property type="protein sequence ID" value="MEE1673816.1"/>
    <property type="molecule type" value="Genomic_DNA"/>
</dbReference>
<gene>
    <name evidence="2" type="ORF">SNR37_003243</name>
</gene>
<keyword evidence="1" id="KW-0175">Coiled coil</keyword>
<evidence type="ECO:0000313" key="3">
    <source>
        <dbReference type="Proteomes" id="UP001310248"/>
    </source>
</evidence>
<proteinExistence type="predicted"/>
<comment type="caution">
    <text evidence="2">The sequence shown here is derived from an EMBL/GenBank/DDBJ whole genome shotgun (WGS) entry which is preliminary data.</text>
</comment>
<dbReference type="Proteomes" id="UP001310248">
    <property type="component" value="Unassembled WGS sequence"/>
</dbReference>
<reference evidence="3" key="1">
    <citation type="submission" date="2023-07" db="EMBL/GenBank/DDBJ databases">
        <title>Draft genome sequence of Agarivorans aestuarii strain ZMCS4, a CAZymes producing bacteria isolated from the marine brown algae Clodostephus spongiosus.</title>
        <authorList>
            <person name="Lorente B."/>
            <person name="Cabral C."/>
            <person name="Frias J."/>
            <person name="Faria J."/>
            <person name="Toubarro D."/>
        </authorList>
    </citation>
    <scope>NUCLEOTIDE SEQUENCE [LARGE SCALE GENOMIC DNA]</scope>
    <source>
        <strain evidence="3">ZMCS4</strain>
    </source>
</reference>
<evidence type="ECO:0000313" key="2">
    <source>
        <dbReference type="EMBL" id="MEE1673816.1"/>
    </source>
</evidence>
<keyword evidence="3" id="KW-1185">Reference proteome</keyword>
<organism evidence="2 3">
    <name type="scientific">Agarivorans aestuarii</name>
    <dbReference type="NCBI Taxonomy" id="1563703"/>
    <lineage>
        <taxon>Bacteria</taxon>
        <taxon>Pseudomonadati</taxon>
        <taxon>Pseudomonadota</taxon>
        <taxon>Gammaproteobacteria</taxon>
        <taxon>Alteromonadales</taxon>
        <taxon>Alteromonadaceae</taxon>
        <taxon>Agarivorans</taxon>
    </lineage>
</organism>
<dbReference type="RefSeq" id="WP_329775060.1">
    <property type="nucleotide sequence ID" value="NZ_JAYDYW010000006.1"/>
</dbReference>